<gene>
    <name evidence="1" type="ORF">Tci_852988</name>
</gene>
<proteinExistence type="predicted"/>
<evidence type="ECO:0000313" key="1">
    <source>
        <dbReference type="EMBL" id="GFC81018.1"/>
    </source>
</evidence>
<reference evidence="1" key="1">
    <citation type="journal article" date="2019" name="Sci. Rep.">
        <title>Draft genome of Tanacetum cinerariifolium, the natural source of mosquito coil.</title>
        <authorList>
            <person name="Yamashiro T."/>
            <person name="Shiraishi A."/>
            <person name="Satake H."/>
            <person name="Nakayama K."/>
        </authorList>
    </citation>
    <scope>NUCLEOTIDE SEQUENCE</scope>
</reference>
<dbReference type="AlphaFoldDB" id="A0A699R6S4"/>
<accession>A0A699R6S4</accession>
<feature type="non-terminal residue" evidence="1">
    <location>
        <position position="1"/>
    </location>
</feature>
<name>A0A699R6S4_TANCI</name>
<comment type="caution">
    <text evidence="1">The sequence shown here is derived from an EMBL/GenBank/DDBJ whole genome shotgun (WGS) entry which is preliminary data.</text>
</comment>
<sequence>LIDLPKLKCFCSDLHEFIWPVLESLWIDCCKEMLIFTAGTSSAPKLKEISINGQNYTMEGDLNTDLRWLQQQSNDGNTSDSATFTSSAIE</sequence>
<organism evidence="1">
    <name type="scientific">Tanacetum cinerariifolium</name>
    <name type="common">Dalmatian daisy</name>
    <name type="synonym">Chrysanthemum cinerariifolium</name>
    <dbReference type="NCBI Taxonomy" id="118510"/>
    <lineage>
        <taxon>Eukaryota</taxon>
        <taxon>Viridiplantae</taxon>
        <taxon>Streptophyta</taxon>
        <taxon>Embryophyta</taxon>
        <taxon>Tracheophyta</taxon>
        <taxon>Spermatophyta</taxon>
        <taxon>Magnoliopsida</taxon>
        <taxon>eudicotyledons</taxon>
        <taxon>Gunneridae</taxon>
        <taxon>Pentapetalae</taxon>
        <taxon>asterids</taxon>
        <taxon>campanulids</taxon>
        <taxon>Asterales</taxon>
        <taxon>Asteraceae</taxon>
        <taxon>Asteroideae</taxon>
        <taxon>Anthemideae</taxon>
        <taxon>Anthemidinae</taxon>
        <taxon>Tanacetum</taxon>
    </lineage>
</organism>
<protein>
    <submittedName>
        <fullName evidence="1">Probable disease resistance protein At4g27220</fullName>
    </submittedName>
</protein>
<dbReference type="EMBL" id="BKCJ011077829">
    <property type="protein sequence ID" value="GFC81018.1"/>
    <property type="molecule type" value="Genomic_DNA"/>
</dbReference>